<reference evidence="2 4" key="2">
    <citation type="submission" date="2018-08" db="EMBL/GenBank/DDBJ databases">
        <title>Bacillus clarus sp. nov. strain PS00077A.</title>
        <authorList>
            <person name="Mendez Acevedo M."/>
            <person name="Carroll L."/>
            <person name="Mukherjee M."/>
            <person name="Wiedmann M."/>
            <person name="Kovac J."/>
        </authorList>
    </citation>
    <scope>NUCLEOTIDE SEQUENCE [LARGE SCALE GENOMIC DNA]</scope>
    <source>
        <strain evidence="2 4">PS00077A</strain>
    </source>
</reference>
<dbReference type="AlphaFoldDB" id="A0A090YXI2"/>
<dbReference type="Proteomes" id="UP000029389">
    <property type="component" value="Unassembled WGS sequence"/>
</dbReference>
<comment type="caution">
    <text evidence="1">The sequence shown here is derived from an EMBL/GenBank/DDBJ whole genome shotgun (WGS) entry which is preliminary data.</text>
</comment>
<protein>
    <submittedName>
        <fullName evidence="2">Glycosyltransferase family 1 protein</fullName>
    </submittedName>
</protein>
<dbReference type="EMBL" id="JMQC01000008">
    <property type="protein sequence ID" value="KFN02645.1"/>
    <property type="molecule type" value="Genomic_DNA"/>
</dbReference>
<accession>A0A090YXI2</accession>
<name>A0A090YXI2_9BACI</name>
<proteinExistence type="predicted"/>
<dbReference type="RefSeq" id="WP_042983553.1">
    <property type="nucleotide sequence ID" value="NZ_JMQC01000008.1"/>
</dbReference>
<evidence type="ECO:0000313" key="1">
    <source>
        <dbReference type="EMBL" id="KFN02645.1"/>
    </source>
</evidence>
<sequence>MELIRWAIELGESVNGNTPEELIPLLDYYYDRDHLKAYFIANLLLDMELPEEHRERIELRRCVAAYYAGLYKVARKYANQLLVRYPHVDLYQNNLRLIENFLNTEYDYCLYICPHTYGSFIDVARALKWKLEQREQKVIISETLLENAKNTVVFGAHTCVYNPESLPKDAIIYNLEQLYDGSPYAHSIYLMILKNRVIWDYSSQNIEWLKKKGVGKEIKHVRMNYAPTLEIKREAFDNEISEDIDVLFIGALNERRQAILDGLKEVAPNLNIVFKDNAWGIPRNELIARAKIILNIHFYLTGILEAPRISQAVANHKFIISESSNAQDEAEWPGIVFTPHEKIVEMVMKYIELPEERTKLAEKAYYHFEAQEALRVDNDKESED</sequence>
<dbReference type="Proteomes" id="UP000264294">
    <property type="component" value="Unassembled WGS sequence"/>
</dbReference>
<reference evidence="1 3" key="1">
    <citation type="submission" date="2014-04" db="EMBL/GenBank/DDBJ databases">
        <authorList>
            <person name="Bishop-Lilly K.A."/>
            <person name="Broomall S.M."/>
            <person name="Chain P.S."/>
            <person name="Chertkov O."/>
            <person name="Coyne S.R."/>
            <person name="Daligault H.E."/>
            <person name="Davenport K.W."/>
            <person name="Erkkila T."/>
            <person name="Frey K.G."/>
            <person name="Gibbons H.S."/>
            <person name="Gu W."/>
            <person name="Jaissle J."/>
            <person name="Johnson S.L."/>
            <person name="Koroleva G.I."/>
            <person name="Ladner J.T."/>
            <person name="Lo C.-C."/>
            <person name="Minogue T.D."/>
            <person name="Munk C."/>
            <person name="Palacios G.F."/>
            <person name="Redden C.L."/>
            <person name="Rosenzweig C.N."/>
            <person name="Scholz M.B."/>
            <person name="Teshima H."/>
            <person name="Xu Y."/>
        </authorList>
    </citation>
    <scope>NUCLEOTIDE SEQUENCE [LARGE SCALE GENOMIC DNA]</scope>
    <source>
        <strain evidence="1 3">BHP</strain>
    </source>
</reference>
<evidence type="ECO:0000313" key="3">
    <source>
        <dbReference type="Proteomes" id="UP000029389"/>
    </source>
</evidence>
<gene>
    <name evidence="2" type="ORF">D0U04_12485</name>
    <name evidence="1" type="ORF">DJ93_4708</name>
</gene>
<organism evidence="1 3">
    <name type="scientific">Bacillus clarus</name>
    <dbReference type="NCBI Taxonomy" id="2338372"/>
    <lineage>
        <taxon>Bacteria</taxon>
        <taxon>Bacillati</taxon>
        <taxon>Bacillota</taxon>
        <taxon>Bacilli</taxon>
        <taxon>Bacillales</taxon>
        <taxon>Bacillaceae</taxon>
        <taxon>Bacillus</taxon>
        <taxon>Bacillus cereus group</taxon>
    </lineage>
</organism>
<keyword evidence="4" id="KW-1185">Reference proteome</keyword>
<evidence type="ECO:0000313" key="2">
    <source>
        <dbReference type="EMBL" id="RFT66720.1"/>
    </source>
</evidence>
<evidence type="ECO:0000313" key="4">
    <source>
        <dbReference type="Proteomes" id="UP000264294"/>
    </source>
</evidence>
<dbReference type="EMBL" id="QVOD01000012">
    <property type="protein sequence ID" value="RFT66720.1"/>
    <property type="molecule type" value="Genomic_DNA"/>
</dbReference>
<dbReference type="PATRIC" id="fig|1405.8.peg.4843"/>